<dbReference type="Proteomes" id="UP000204221">
    <property type="component" value="Chromosome"/>
</dbReference>
<dbReference type="InterPro" id="IPR012349">
    <property type="entry name" value="Split_barrel_FMN-bd"/>
</dbReference>
<name>A0A221W6B1_9PSEU</name>
<evidence type="ECO:0000313" key="4">
    <source>
        <dbReference type="Proteomes" id="UP000204221"/>
    </source>
</evidence>
<dbReference type="EMBL" id="CP022521">
    <property type="protein sequence ID" value="ASO21490.1"/>
    <property type="molecule type" value="Genomic_DNA"/>
</dbReference>
<dbReference type="PANTHER" id="PTHR35176">
    <property type="entry name" value="HEME OXYGENASE HI_0854-RELATED"/>
    <property type="match status" value="1"/>
</dbReference>
<feature type="domain" description="Pyridoxamine 5'-phosphate oxidase N-terminal" evidence="2">
    <location>
        <begin position="10"/>
        <end position="133"/>
    </location>
</feature>
<dbReference type="GO" id="GO:0005829">
    <property type="term" value="C:cytosol"/>
    <property type="evidence" value="ECO:0007669"/>
    <property type="project" value="TreeGrafter"/>
</dbReference>
<reference evidence="3 4" key="1">
    <citation type="submission" date="2017-07" db="EMBL/GenBank/DDBJ databases">
        <title>Complete genome sequence of Actinoalloteichus hoggarensis DSM 45943, type strain of Actinoalloteichus hoggarensis.</title>
        <authorList>
            <person name="Ruckert C."/>
            <person name="Nouioui I."/>
            <person name="Willmese J."/>
            <person name="van Wezel G."/>
            <person name="Klenk H.-P."/>
            <person name="Kalinowski J."/>
            <person name="Zotchev S.B."/>
        </authorList>
    </citation>
    <scope>NUCLEOTIDE SEQUENCE [LARGE SCALE GENOMIC DNA]</scope>
    <source>
        <strain evidence="3 4">DSM 45943</strain>
    </source>
</reference>
<dbReference type="SUPFAM" id="SSF50475">
    <property type="entry name" value="FMN-binding split barrel"/>
    <property type="match status" value="1"/>
</dbReference>
<dbReference type="AlphaFoldDB" id="A0A221W6B1"/>
<dbReference type="KEGG" id="ahg:AHOG_19340"/>
<proteinExistence type="predicted"/>
<dbReference type="NCBIfam" id="TIGR03618">
    <property type="entry name" value="Rv1155_F420"/>
    <property type="match status" value="1"/>
</dbReference>
<protein>
    <submittedName>
        <fullName evidence="3">Putative pyridoxine/pyridoxamine 5'-phosphate oxidase</fullName>
        <ecNumber evidence="3">1.4.3.5</ecNumber>
    </submittedName>
</protein>
<dbReference type="GO" id="GO:0070967">
    <property type="term" value="F:coenzyme F420 binding"/>
    <property type="evidence" value="ECO:0007669"/>
    <property type="project" value="TreeGrafter"/>
</dbReference>
<dbReference type="Pfam" id="PF01243">
    <property type="entry name" value="PNPOx_N"/>
    <property type="match status" value="1"/>
</dbReference>
<evidence type="ECO:0000256" key="1">
    <source>
        <dbReference type="ARBA" id="ARBA00023002"/>
    </source>
</evidence>
<dbReference type="EC" id="1.4.3.5" evidence="3"/>
<evidence type="ECO:0000259" key="2">
    <source>
        <dbReference type="Pfam" id="PF01243"/>
    </source>
</evidence>
<organism evidence="3 4">
    <name type="scientific">Actinoalloteichus hoggarensis</name>
    <dbReference type="NCBI Taxonomy" id="1470176"/>
    <lineage>
        <taxon>Bacteria</taxon>
        <taxon>Bacillati</taxon>
        <taxon>Actinomycetota</taxon>
        <taxon>Actinomycetes</taxon>
        <taxon>Pseudonocardiales</taxon>
        <taxon>Pseudonocardiaceae</taxon>
        <taxon>Actinoalloteichus</taxon>
    </lineage>
</organism>
<dbReference type="InterPro" id="IPR011576">
    <property type="entry name" value="Pyridox_Oxase_N"/>
</dbReference>
<dbReference type="Gene3D" id="2.30.110.10">
    <property type="entry name" value="Electron Transport, Fmn-binding Protein, Chain A"/>
    <property type="match status" value="1"/>
</dbReference>
<dbReference type="InterPro" id="IPR019920">
    <property type="entry name" value="F420-binding_dom_put"/>
</dbReference>
<evidence type="ECO:0000313" key="3">
    <source>
        <dbReference type="EMBL" id="ASO21490.1"/>
    </source>
</evidence>
<keyword evidence="1 3" id="KW-0560">Oxidoreductase</keyword>
<dbReference type="GO" id="GO:0004733">
    <property type="term" value="F:pyridoxamine phosphate oxidase activity"/>
    <property type="evidence" value="ECO:0007669"/>
    <property type="project" value="UniProtKB-EC"/>
</dbReference>
<dbReference type="PANTHER" id="PTHR35176:SF6">
    <property type="entry name" value="HEME OXYGENASE HI_0854-RELATED"/>
    <property type="match status" value="1"/>
</dbReference>
<dbReference type="InterPro" id="IPR052019">
    <property type="entry name" value="F420H2_bilvrd_red/Heme_oxyg"/>
</dbReference>
<accession>A0A221W6B1</accession>
<keyword evidence="4" id="KW-1185">Reference proteome</keyword>
<sequence length="136" mass="15574">MTIMAAEPLPPHVIALLQGANPAVMATLRSDGTPVSVATWYLFENDRILVNLDAKRTRLSHLRRDPRVSLTVIEDGNWYKHVSIQGRATSIEDDPELTDIDRLSTLYTGRPYPERTRPRVSVWIDIDRWHAWNVES</sequence>
<gene>
    <name evidence="3" type="ORF">AHOG_19340</name>
</gene>
<dbReference type="GO" id="GO:0016627">
    <property type="term" value="F:oxidoreductase activity, acting on the CH-CH group of donors"/>
    <property type="evidence" value="ECO:0007669"/>
    <property type="project" value="TreeGrafter"/>
</dbReference>